<dbReference type="SMART" id="SM00220">
    <property type="entry name" value="S_TKc"/>
    <property type="match status" value="1"/>
</dbReference>
<feature type="coiled-coil region" evidence="4">
    <location>
        <begin position="1579"/>
        <end position="1606"/>
    </location>
</feature>
<dbReference type="NCBIfam" id="TIGR00229">
    <property type="entry name" value="sensory_box"/>
    <property type="match status" value="1"/>
</dbReference>
<dbReference type="SUPFAM" id="SSF56112">
    <property type="entry name" value="Protein kinase-like (PK-like)"/>
    <property type="match status" value="1"/>
</dbReference>
<dbReference type="Gene3D" id="1.10.510.10">
    <property type="entry name" value="Transferase(Phosphotransferase) domain 1"/>
    <property type="match status" value="1"/>
</dbReference>
<dbReference type="InterPro" id="IPR005467">
    <property type="entry name" value="His_kinase_dom"/>
</dbReference>
<dbReference type="EC" id="2.7.13.3" evidence="2"/>
<evidence type="ECO:0000256" key="3">
    <source>
        <dbReference type="ARBA" id="ARBA00022553"/>
    </source>
</evidence>
<dbReference type="InterPro" id="IPR036890">
    <property type="entry name" value="HATPase_C_sf"/>
</dbReference>
<dbReference type="SMART" id="SM00091">
    <property type="entry name" value="PAS"/>
    <property type="match status" value="1"/>
</dbReference>
<dbReference type="SUPFAM" id="SSF52540">
    <property type="entry name" value="P-loop containing nucleoside triphosphate hydrolases"/>
    <property type="match status" value="1"/>
</dbReference>
<evidence type="ECO:0000256" key="1">
    <source>
        <dbReference type="ARBA" id="ARBA00000085"/>
    </source>
</evidence>
<dbReference type="GO" id="GO:0000155">
    <property type="term" value="F:phosphorelay sensor kinase activity"/>
    <property type="evidence" value="ECO:0007669"/>
    <property type="project" value="InterPro"/>
</dbReference>
<dbReference type="SUPFAM" id="SSF47384">
    <property type="entry name" value="Homodimeric domain of signal transducing histidine kinase"/>
    <property type="match status" value="1"/>
</dbReference>
<dbReference type="Gene3D" id="1.10.287.130">
    <property type="match status" value="1"/>
</dbReference>
<dbReference type="KEGG" id="phs:C2L64_47795"/>
<evidence type="ECO:0000313" key="10">
    <source>
        <dbReference type="Proteomes" id="UP000236649"/>
    </source>
</evidence>
<dbReference type="PROSITE" id="PS50109">
    <property type="entry name" value="HIS_KIN"/>
    <property type="match status" value="1"/>
</dbReference>
<dbReference type="InterPro" id="IPR003661">
    <property type="entry name" value="HisK_dim/P_dom"/>
</dbReference>
<dbReference type="SMART" id="SM00387">
    <property type="entry name" value="HATPase_c"/>
    <property type="match status" value="1"/>
</dbReference>
<dbReference type="Gene3D" id="3.30.565.10">
    <property type="entry name" value="Histidine kinase-like ATPase, C-terminal domain"/>
    <property type="match status" value="1"/>
</dbReference>
<dbReference type="InterPro" id="IPR036097">
    <property type="entry name" value="HisK_dim/P_sf"/>
</dbReference>
<evidence type="ECO:0000259" key="7">
    <source>
        <dbReference type="PROSITE" id="PS50112"/>
    </source>
</evidence>
<dbReference type="InterPro" id="IPR003018">
    <property type="entry name" value="GAF"/>
</dbReference>
<dbReference type="CDD" id="cd00082">
    <property type="entry name" value="HisKA"/>
    <property type="match status" value="1"/>
</dbReference>
<dbReference type="InterPro" id="IPR004358">
    <property type="entry name" value="Sig_transdc_His_kin-like_C"/>
</dbReference>
<evidence type="ECO:0000259" key="6">
    <source>
        <dbReference type="PROSITE" id="PS50109"/>
    </source>
</evidence>
<dbReference type="InterPro" id="IPR027417">
    <property type="entry name" value="P-loop_NTPase"/>
</dbReference>
<dbReference type="Gene3D" id="3.30.450.40">
    <property type="match status" value="1"/>
</dbReference>
<dbReference type="PRINTS" id="PR00344">
    <property type="entry name" value="BCTRLSENSOR"/>
</dbReference>
<dbReference type="RefSeq" id="WP_103154223.1">
    <property type="nucleotide sequence ID" value="NZ_CP026108.1"/>
</dbReference>
<dbReference type="PANTHER" id="PTHR43642:SF1">
    <property type="entry name" value="HYBRID SIGNAL TRANSDUCTION HISTIDINE KINASE G"/>
    <property type="match status" value="1"/>
</dbReference>
<evidence type="ECO:0000313" key="9">
    <source>
        <dbReference type="EMBL" id="AUT75951.1"/>
    </source>
</evidence>
<dbReference type="Pfam" id="PF13191">
    <property type="entry name" value="AAA_16"/>
    <property type="match status" value="1"/>
</dbReference>
<evidence type="ECO:0000256" key="2">
    <source>
        <dbReference type="ARBA" id="ARBA00012438"/>
    </source>
</evidence>
<dbReference type="InterPro" id="IPR000014">
    <property type="entry name" value="PAS"/>
</dbReference>
<name>A0AAN1JL10_9BURK</name>
<dbReference type="CDD" id="cd00130">
    <property type="entry name" value="PAS"/>
    <property type="match status" value="1"/>
</dbReference>
<feature type="domain" description="PAS" evidence="7">
    <location>
        <begin position="1464"/>
        <end position="1520"/>
    </location>
</feature>
<dbReference type="PROSITE" id="PS50113">
    <property type="entry name" value="PAC"/>
    <property type="match status" value="1"/>
</dbReference>
<dbReference type="SUPFAM" id="SSF55874">
    <property type="entry name" value="ATPase domain of HSP90 chaperone/DNA topoisomerase II/histidine kinase"/>
    <property type="match status" value="1"/>
</dbReference>
<dbReference type="Pfam" id="PF01590">
    <property type="entry name" value="GAF"/>
    <property type="match status" value="1"/>
</dbReference>
<evidence type="ECO:0000259" key="5">
    <source>
        <dbReference type="PROSITE" id="PS50011"/>
    </source>
</evidence>
<dbReference type="InterPro" id="IPR029016">
    <property type="entry name" value="GAF-like_dom_sf"/>
</dbReference>
<feature type="domain" description="Histidine kinase" evidence="6">
    <location>
        <begin position="1615"/>
        <end position="1830"/>
    </location>
</feature>
<dbReference type="InterPro" id="IPR000719">
    <property type="entry name" value="Prot_kinase_dom"/>
</dbReference>
<comment type="catalytic activity">
    <reaction evidence="1">
        <text>ATP + protein L-histidine = ADP + protein N-phospho-L-histidine.</text>
        <dbReference type="EC" id="2.7.13.3"/>
    </reaction>
</comment>
<keyword evidence="9" id="KW-0418">Kinase</keyword>
<evidence type="ECO:0000259" key="8">
    <source>
        <dbReference type="PROSITE" id="PS50113"/>
    </source>
</evidence>
<keyword evidence="4" id="KW-0175">Coiled coil</keyword>
<dbReference type="GeneID" id="55535969"/>
<dbReference type="Pfam" id="PF02518">
    <property type="entry name" value="HATPase_c"/>
    <property type="match status" value="1"/>
</dbReference>
<dbReference type="CDD" id="cd14014">
    <property type="entry name" value="STKc_PknB_like"/>
    <property type="match status" value="1"/>
</dbReference>
<dbReference type="InterPro" id="IPR041664">
    <property type="entry name" value="AAA_16"/>
</dbReference>
<dbReference type="InterPro" id="IPR011009">
    <property type="entry name" value="Kinase-like_dom_sf"/>
</dbReference>
<dbReference type="GO" id="GO:0005524">
    <property type="term" value="F:ATP binding"/>
    <property type="evidence" value="ECO:0007669"/>
    <property type="project" value="InterPro"/>
</dbReference>
<feature type="domain" description="PAC" evidence="8">
    <location>
        <begin position="1539"/>
        <end position="1588"/>
    </location>
</feature>
<dbReference type="InterPro" id="IPR053159">
    <property type="entry name" value="Hybrid_Histidine_Kinase"/>
</dbReference>
<dbReference type="Proteomes" id="UP000236649">
    <property type="component" value="Chromosome 4"/>
</dbReference>
<sequence>MGNTLQILWEDGDRVVCRGRRDGEDGSQNVLLVRPAGEHPLPAAFDRLVHAFGLKDELDGAWAVRPLDLVREGGRTLLVLEDPGGEPLARLLGAPMEMGEFLPLAVGIAAALGKLHQRGLVHKDLKPAHILVHCTDGQVRLTGFGLASRLPRERQAPEPPETIAGTLAYMAPEQTGRMNRSIDSRSDLYALGVTLYQLLTGVLPFAAVDPMEWVHCHIARKPVPPCELMETVPAAVSDIVMKLLAKTAEERYQTAGGVEHDLQHCLAAWRHRHRIDAFPLGEHDTPDRLLIPEKLYGREREVATLVATFDRIVGSSPPELVLVSGYSGIGKSSVVNELHKVLVPPRGLFASGKFDQYKRDIPYSTLVQAFQGLVRPLLGKPDTELAIWRDALLEALVPNARLMTDLIPELKLIIGEPPPVPALEPKLAQRRFMLVFRRFIGVFARPEHPLALFLDDLQWLDAATLDLLEDLLTGSDLRHLMLVGAYRDNEVDAAHPMMGKLQAIRNAGVKVNEIKLAPLARQHISQLIAEALHCAPARIAPLAQLVHEKTGGNPFFVIRFLHALVEEDLLTFDHDAGQWCWDPGRIHAKGYTDNVVDLMVGKLSRLPAGTLHALQQLAVLGNVAGIGTLSTVLGIPEAQVHAALWEAMRQELVERLEGGYRFVHDRVHEAAYSLIPEASRTSTHLRIGRLLTARTPPKKREEAIFEIVGQLNRASALITEQGEREQLAGLNLLAGQRAKASTAYASALTYLVTGAELLNDDCWERRHELIFALELNRAECEFLTGQLSVAHERLAALSKRAVTTVEEALVACMQMDVYLVLDQSDRAVAVCLAYLRHVGIEWSPHPDDEEVRREYELIGTRLGGRTIEELIDLPVMEDAASLATVEVLAKCFGPAVQTDVNLVSLTICKGASLSIERGNCDASCLLYANVGRVAGPRFGDYNAGFRFGQLGCDLIERRGLRRFEASTYLCFAVVVMPWMKHVRSRRDLMRRAFEAANRIGDLAYGAYAGNELNSNLLFAGEPLHEVQGEAERGLAYAGKVRFGLVIDLITTQLALIRTLRGLTPRFGSLDDGQFNELRTETRLSGTPALVLAASFYWIRKLQGRYIAGDYFAAMDAASKARPLLWISSTFFEEAEYHFYGALAKAAWCERAPADERPQHLDALAAHYRQLEIWAKNCPESFADRAALVGAEIARIEGRVADAMELYEQAIRSAQDSGFVHGEALANELASRFYAAQGFEKIARLYLRDARYSYLRWGADGKVRQLEENYPYLRAEESAPGPTTTISTPVEHLDLATVIKVSQAASGEIVLDKLIEMVMRTAIEQAGAERGVLILSDGGEERIAAEATTTGDAPRLELRNVPASSEILPESILYHVLRTGENVFVDDAAVGSSFPADPYIRQQRARSILCIPLMNQAKVTGAIYLENSLTARVFSPSRIAVLKVVASQAAISLENARLYRNLAEREAKIRRLVDANIIGIIVWNVSGEILEANDAFLRIVGYEREDLVSGQVRWRDLTPPEWLERDERALAEIGATGRAQPFEKEYIRKDGNRVPVMLGATAFEASRKQGVAFVLDLSERKQAEEKAHESEQRYRQVQTELAHANRVATMGQLTASIAHEVNQPIAATVTNAQAALRWLNAQPPNIDEVGQTLSQIVKDAGRAGDVLGRIRNLVRKAPTRKEPVDINDAVHEMIELTRGEAAKSGASVQTRLSEGLPLIEADRVELQQVLLNLIMNALEAMRGVSDGERQLVVSTEVESNFVLVTVRDSGPGFGPGGPDEAFAPFYTTKSTGLGMGLSICRSIIEGHRGRLWASSNMPRGAIVQFTVPIHPDPLS</sequence>
<organism evidence="9 10">
    <name type="scientific">Paraburkholderia hospita</name>
    <dbReference type="NCBI Taxonomy" id="169430"/>
    <lineage>
        <taxon>Bacteria</taxon>
        <taxon>Pseudomonadati</taxon>
        <taxon>Pseudomonadota</taxon>
        <taxon>Betaproteobacteria</taxon>
        <taxon>Burkholderiales</taxon>
        <taxon>Burkholderiaceae</taxon>
        <taxon>Paraburkholderia</taxon>
    </lineage>
</organism>
<dbReference type="PROSITE" id="PS50112">
    <property type="entry name" value="PAS"/>
    <property type="match status" value="1"/>
</dbReference>
<accession>A0AAN1JL10</accession>
<dbReference type="SMART" id="SM00388">
    <property type="entry name" value="HisKA"/>
    <property type="match status" value="1"/>
</dbReference>
<dbReference type="EMBL" id="CP026108">
    <property type="protein sequence ID" value="AUT75951.1"/>
    <property type="molecule type" value="Genomic_DNA"/>
</dbReference>
<dbReference type="PANTHER" id="PTHR43642">
    <property type="entry name" value="HYBRID SIGNAL TRANSDUCTION HISTIDINE KINASE G"/>
    <property type="match status" value="1"/>
</dbReference>
<keyword evidence="3" id="KW-0597">Phosphoprotein</keyword>
<gene>
    <name evidence="9" type="ORF">C2L64_47795</name>
</gene>
<keyword evidence="9" id="KW-0808">Transferase</keyword>
<feature type="domain" description="Protein kinase" evidence="5">
    <location>
        <begin position="1"/>
        <end position="263"/>
    </location>
</feature>
<dbReference type="SMART" id="SM00065">
    <property type="entry name" value="GAF"/>
    <property type="match status" value="1"/>
</dbReference>
<dbReference type="SUPFAM" id="SSF55781">
    <property type="entry name" value="GAF domain-like"/>
    <property type="match status" value="1"/>
</dbReference>
<dbReference type="InterPro" id="IPR035965">
    <property type="entry name" value="PAS-like_dom_sf"/>
</dbReference>
<dbReference type="PROSITE" id="PS50011">
    <property type="entry name" value="PROTEIN_KINASE_DOM"/>
    <property type="match status" value="1"/>
</dbReference>
<dbReference type="InterPro" id="IPR003594">
    <property type="entry name" value="HATPase_dom"/>
</dbReference>
<dbReference type="Gene3D" id="3.40.50.300">
    <property type="entry name" value="P-loop containing nucleotide triphosphate hydrolases"/>
    <property type="match status" value="1"/>
</dbReference>
<dbReference type="Pfam" id="PF00069">
    <property type="entry name" value="Pkinase"/>
    <property type="match status" value="1"/>
</dbReference>
<protein>
    <recommendedName>
        <fullName evidence="2">histidine kinase</fullName>
        <ecNumber evidence="2">2.7.13.3</ecNumber>
    </recommendedName>
</protein>
<dbReference type="Gene3D" id="3.30.450.20">
    <property type="entry name" value="PAS domain"/>
    <property type="match status" value="1"/>
</dbReference>
<dbReference type="SUPFAM" id="SSF55785">
    <property type="entry name" value="PYP-like sensor domain (PAS domain)"/>
    <property type="match status" value="1"/>
</dbReference>
<dbReference type="Pfam" id="PF13426">
    <property type="entry name" value="PAS_9"/>
    <property type="match status" value="1"/>
</dbReference>
<evidence type="ECO:0000256" key="4">
    <source>
        <dbReference type="SAM" id="Coils"/>
    </source>
</evidence>
<proteinExistence type="predicted"/>
<reference evidence="9 10" key="1">
    <citation type="submission" date="2018-01" db="EMBL/GenBank/DDBJ databases">
        <title>Species boundaries and ecological features among Paraburkholderia terrae DSMZ17804T, P. hospita DSMZ17164T and P. caribensis DSMZ13236T.</title>
        <authorList>
            <person name="Pratama A.A."/>
        </authorList>
    </citation>
    <scope>NUCLEOTIDE SEQUENCE [LARGE SCALE GENOMIC DNA]</scope>
    <source>
        <strain evidence="9 10">DSM 17164</strain>
    </source>
</reference>
<dbReference type="InterPro" id="IPR000700">
    <property type="entry name" value="PAS-assoc_C"/>
</dbReference>